<evidence type="ECO:0000256" key="3">
    <source>
        <dbReference type="ARBA" id="ARBA00023125"/>
    </source>
</evidence>
<proteinExistence type="inferred from homology"/>
<keyword evidence="2" id="KW-0805">Transcription regulation</keyword>
<evidence type="ECO:0000256" key="1">
    <source>
        <dbReference type="ARBA" id="ARBA00009437"/>
    </source>
</evidence>
<evidence type="ECO:0000259" key="5">
    <source>
        <dbReference type="PROSITE" id="PS50931"/>
    </source>
</evidence>
<comment type="similarity">
    <text evidence="1">Belongs to the LysR transcriptional regulatory family.</text>
</comment>
<dbReference type="InterPro" id="IPR036388">
    <property type="entry name" value="WH-like_DNA-bd_sf"/>
</dbReference>
<dbReference type="GO" id="GO:0003700">
    <property type="term" value="F:DNA-binding transcription factor activity"/>
    <property type="evidence" value="ECO:0007669"/>
    <property type="project" value="InterPro"/>
</dbReference>
<keyword evidence="3 6" id="KW-0238">DNA-binding</keyword>
<dbReference type="Pfam" id="PF00126">
    <property type="entry name" value="HTH_1"/>
    <property type="match status" value="1"/>
</dbReference>
<dbReference type="GO" id="GO:0003677">
    <property type="term" value="F:DNA binding"/>
    <property type="evidence" value="ECO:0007669"/>
    <property type="project" value="UniProtKB-KW"/>
</dbReference>
<dbReference type="SUPFAM" id="SSF46785">
    <property type="entry name" value="Winged helix' DNA-binding domain"/>
    <property type="match status" value="1"/>
</dbReference>
<keyword evidence="7" id="KW-1185">Reference proteome</keyword>
<dbReference type="InterPro" id="IPR050950">
    <property type="entry name" value="HTH-type_LysR_regulators"/>
</dbReference>
<evidence type="ECO:0000313" key="6">
    <source>
        <dbReference type="EMBL" id="TDR93231.1"/>
    </source>
</evidence>
<dbReference type="Pfam" id="PF03466">
    <property type="entry name" value="LysR_substrate"/>
    <property type="match status" value="1"/>
</dbReference>
<evidence type="ECO:0000313" key="7">
    <source>
        <dbReference type="Proteomes" id="UP000295122"/>
    </source>
</evidence>
<dbReference type="PROSITE" id="PS50931">
    <property type="entry name" value="HTH_LYSR"/>
    <property type="match status" value="1"/>
</dbReference>
<dbReference type="Gene3D" id="1.10.10.10">
    <property type="entry name" value="Winged helix-like DNA-binding domain superfamily/Winged helix DNA-binding domain"/>
    <property type="match status" value="1"/>
</dbReference>
<dbReference type="GO" id="GO:0005829">
    <property type="term" value="C:cytosol"/>
    <property type="evidence" value="ECO:0007669"/>
    <property type="project" value="TreeGrafter"/>
</dbReference>
<dbReference type="OrthoDB" id="8437302at2"/>
<dbReference type="PRINTS" id="PR00039">
    <property type="entry name" value="HTHLYSR"/>
</dbReference>
<sequence>MSVPLISRVNLKLIQTFLLVADTASFRQAAEITHRSQSAVSTQIRQLEEQLGIALFHRTTRRVWLTSAGEQFLEAGRRALHEVESGLRRIQEEVDIRHGRIALACSPTVASTRLPAVLAAFMADYPSITVHVREITSQPLFESIRRGEVDFGIGPAVASPDFAFEPLVDDPLYAVVPRSMLRGRRATIDLSTLAELPLLLLDNATALRGLLERTMRERGLALTARYQFSQAPTLFAMSAAGLGVAILPEVVLPDAPHPDVRVLRITPTLLRQVSIITLRGQEMSPAAARLAQLCRAMIDPKRAQPRKRPPRREAR</sequence>
<dbReference type="PANTHER" id="PTHR30419">
    <property type="entry name" value="HTH-TYPE TRANSCRIPTIONAL REGULATOR YBHD"/>
    <property type="match status" value="1"/>
</dbReference>
<dbReference type="PANTHER" id="PTHR30419:SF8">
    <property type="entry name" value="NITROGEN ASSIMILATION TRANSCRIPTIONAL ACTIVATOR-RELATED"/>
    <property type="match status" value="1"/>
</dbReference>
<dbReference type="SUPFAM" id="SSF53850">
    <property type="entry name" value="Periplasmic binding protein-like II"/>
    <property type="match status" value="1"/>
</dbReference>
<evidence type="ECO:0000256" key="4">
    <source>
        <dbReference type="ARBA" id="ARBA00023163"/>
    </source>
</evidence>
<dbReference type="InterPro" id="IPR000847">
    <property type="entry name" value="LysR_HTH_N"/>
</dbReference>
<accession>A0A4R7C4Y7</accession>
<dbReference type="Gene3D" id="3.40.190.290">
    <property type="match status" value="1"/>
</dbReference>
<dbReference type="EMBL" id="SNZR01000011">
    <property type="protein sequence ID" value="TDR93231.1"/>
    <property type="molecule type" value="Genomic_DNA"/>
</dbReference>
<protein>
    <submittedName>
        <fullName evidence="6">DNA-binding transcriptional LysR family regulator</fullName>
    </submittedName>
</protein>
<dbReference type="AlphaFoldDB" id="A0A4R7C4Y7"/>
<organism evidence="6 7">
    <name type="scientific">Enterovirga rhinocerotis</name>
    <dbReference type="NCBI Taxonomy" id="1339210"/>
    <lineage>
        <taxon>Bacteria</taxon>
        <taxon>Pseudomonadati</taxon>
        <taxon>Pseudomonadota</taxon>
        <taxon>Alphaproteobacteria</taxon>
        <taxon>Hyphomicrobiales</taxon>
        <taxon>Methylobacteriaceae</taxon>
        <taxon>Enterovirga</taxon>
    </lineage>
</organism>
<dbReference type="FunFam" id="1.10.10.10:FF:000001">
    <property type="entry name" value="LysR family transcriptional regulator"/>
    <property type="match status" value="1"/>
</dbReference>
<keyword evidence="4" id="KW-0804">Transcription</keyword>
<dbReference type="RefSeq" id="WP_133768253.1">
    <property type="nucleotide sequence ID" value="NZ_SNZR01000011.1"/>
</dbReference>
<feature type="domain" description="HTH lysR-type" evidence="5">
    <location>
        <begin position="9"/>
        <end position="66"/>
    </location>
</feature>
<comment type="caution">
    <text evidence="6">The sequence shown here is derived from an EMBL/GenBank/DDBJ whole genome shotgun (WGS) entry which is preliminary data.</text>
</comment>
<dbReference type="InterPro" id="IPR005119">
    <property type="entry name" value="LysR_subst-bd"/>
</dbReference>
<reference evidence="6 7" key="1">
    <citation type="submission" date="2019-03" db="EMBL/GenBank/DDBJ databases">
        <title>Genomic Encyclopedia of Type Strains, Phase IV (KMG-IV): sequencing the most valuable type-strain genomes for metagenomic binning, comparative biology and taxonomic classification.</title>
        <authorList>
            <person name="Goeker M."/>
        </authorList>
    </citation>
    <scope>NUCLEOTIDE SEQUENCE [LARGE SCALE GENOMIC DNA]</scope>
    <source>
        <strain evidence="6 7">DSM 25903</strain>
    </source>
</reference>
<dbReference type="Proteomes" id="UP000295122">
    <property type="component" value="Unassembled WGS sequence"/>
</dbReference>
<dbReference type="InterPro" id="IPR036390">
    <property type="entry name" value="WH_DNA-bd_sf"/>
</dbReference>
<evidence type="ECO:0000256" key="2">
    <source>
        <dbReference type="ARBA" id="ARBA00023015"/>
    </source>
</evidence>
<name>A0A4R7C4Y7_9HYPH</name>
<dbReference type="CDD" id="cd08440">
    <property type="entry name" value="PBP2_LTTR_like_4"/>
    <property type="match status" value="1"/>
</dbReference>
<gene>
    <name evidence="6" type="ORF">EV668_0487</name>
</gene>